<keyword evidence="2" id="KW-1185">Reference proteome</keyword>
<reference evidence="1 2" key="1">
    <citation type="submission" date="2021-06" db="EMBL/GenBank/DDBJ databases">
        <authorList>
            <person name="Kallberg Y."/>
            <person name="Tangrot J."/>
            <person name="Rosling A."/>
        </authorList>
    </citation>
    <scope>NUCLEOTIDE SEQUENCE [LARGE SCALE GENOMIC DNA]</scope>
    <source>
        <strain evidence="1 2">120-4 pot B 10/14</strain>
    </source>
</reference>
<accession>A0ABN7W677</accession>
<name>A0ABN7W677_GIGMA</name>
<evidence type="ECO:0000313" key="1">
    <source>
        <dbReference type="EMBL" id="CAG8817930.1"/>
    </source>
</evidence>
<gene>
    <name evidence="1" type="ORF">GMARGA_LOCUS26926</name>
</gene>
<feature type="non-terminal residue" evidence="1">
    <location>
        <position position="1"/>
    </location>
</feature>
<protein>
    <submittedName>
        <fullName evidence="1">29317_t:CDS:1</fullName>
    </submittedName>
</protein>
<dbReference type="Proteomes" id="UP000789901">
    <property type="component" value="Unassembled WGS sequence"/>
</dbReference>
<sequence>ILTMGRTFKTMQSINEPVTVEDHNFSKKSKIKLIPSVYLLIDSNDSNTMLCSGQLTIFIRPEYFALDLDYLTICTYVPYQSAYSPMKRSMASLSEKFASITLPIDEYSMLCKLWSRDDIYSKPVTVYYVDQISQLFDDIDDIVIPI</sequence>
<proteinExistence type="predicted"/>
<evidence type="ECO:0000313" key="2">
    <source>
        <dbReference type="Proteomes" id="UP000789901"/>
    </source>
</evidence>
<dbReference type="EMBL" id="CAJVQB010032148">
    <property type="protein sequence ID" value="CAG8817930.1"/>
    <property type="molecule type" value="Genomic_DNA"/>
</dbReference>
<comment type="caution">
    <text evidence="1">The sequence shown here is derived from an EMBL/GenBank/DDBJ whole genome shotgun (WGS) entry which is preliminary data.</text>
</comment>
<organism evidence="1 2">
    <name type="scientific">Gigaspora margarita</name>
    <dbReference type="NCBI Taxonomy" id="4874"/>
    <lineage>
        <taxon>Eukaryota</taxon>
        <taxon>Fungi</taxon>
        <taxon>Fungi incertae sedis</taxon>
        <taxon>Mucoromycota</taxon>
        <taxon>Glomeromycotina</taxon>
        <taxon>Glomeromycetes</taxon>
        <taxon>Diversisporales</taxon>
        <taxon>Gigasporaceae</taxon>
        <taxon>Gigaspora</taxon>
    </lineage>
</organism>